<evidence type="ECO:0000313" key="20">
    <source>
        <dbReference type="EMBL" id="KHN72946.1"/>
    </source>
</evidence>
<feature type="transmembrane region" description="Helical" evidence="16">
    <location>
        <begin position="847"/>
        <end position="867"/>
    </location>
</feature>
<evidence type="ECO:0000256" key="13">
    <source>
        <dbReference type="PIRSR" id="PIRSR606539-1"/>
    </source>
</evidence>
<dbReference type="OMA" id="KHTYKKT"/>
<organism evidence="20 21">
    <name type="scientific">Toxocara canis</name>
    <name type="common">Canine roundworm</name>
    <dbReference type="NCBI Taxonomy" id="6265"/>
    <lineage>
        <taxon>Eukaryota</taxon>
        <taxon>Metazoa</taxon>
        <taxon>Ecdysozoa</taxon>
        <taxon>Nematoda</taxon>
        <taxon>Chromadorea</taxon>
        <taxon>Rhabditida</taxon>
        <taxon>Spirurina</taxon>
        <taxon>Ascaridomorpha</taxon>
        <taxon>Ascaridoidea</taxon>
        <taxon>Toxocaridae</taxon>
        <taxon>Toxocara</taxon>
    </lineage>
</organism>
<dbReference type="InterPro" id="IPR036412">
    <property type="entry name" value="HAD-like_sf"/>
</dbReference>
<dbReference type="NCBIfam" id="TIGR01494">
    <property type="entry name" value="ATPase_P-type"/>
    <property type="match status" value="1"/>
</dbReference>
<dbReference type="GO" id="GO:0045332">
    <property type="term" value="P:phospholipid translocation"/>
    <property type="evidence" value="ECO:0007669"/>
    <property type="project" value="TreeGrafter"/>
</dbReference>
<dbReference type="SFLD" id="SFLDF00027">
    <property type="entry name" value="p-type_atpase"/>
    <property type="match status" value="1"/>
</dbReference>
<evidence type="ECO:0000259" key="19">
    <source>
        <dbReference type="Pfam" id="PF16212"/>
    </source>
</evidence>
<proteinExistence type="inferred from homology"/>
<feature type="binding site" evidence="14">
    <location>
        <position position="373"/>
    </location>
    <ligand>
        <name>ATP</name>
        <dbReference type="ChEBI" id="CHEBI:30616"/>
    </ligand>
</feature>
<dbReference type="Pfam" id="PF16209">
    <property type="entry name" value="PhoLip_ATPase_N"/>
    <property type="match status" value="1"/>
</dbReference>
<dbReference type="Gene3D" id="2.70.150.10">
    <property type="entry name" value="Calcium-transporting ATPase, cytoplasmic transduction domain A"/>
    <property type="match status" value="1"/>
</dbReference>
<dbReference type="Proteomes" id="UP000031036">
    <property type="component" value="Unassembled WGS sequence"/>
</dbReference>
<evidence type="ECO:0000256" key="7">
    <source>
        <dbReference type="ARBA" id="ARBA00022840"/>
    </source>
</evidence>
<feature type="binding site" evidence="15">
    <location>
        <position position="749"/>
    </location>
    <ligand>
        <name>Mg(2+)</name>
        <dbReference type="ChEBI" id="CHEBI:18420"/>
    </ligand>
</feature>
<evidence type="ECO:0000256" key="1">
    <source>
        <dbReference type="ARBA" id="ARBA00004141"/>
    </source>
</evidence>
<dbReference type="InterPro" id="IPR032630">
    <property type="entry name" value="P_typ_ATPase_c"/>
</dbReference>
<dbReference type="InterPro" id="IPR044492">
    <property type="entry name" value="P_typ_ATPase_HD_dom"/>
</dbReference>
<dbReference type="InterPro" id="IPR018303">
    <property type="entry name" value="ATPase_P-typ_P_site"/>
</dbReference>
<feature type="binding site" evidence="14">
    <location>
        <position position="725"/>
    </location>
    <ligand>
        <name>ATP</name>
        <dbReference type="ChEBI" id="CHEBI:30616"/>
    </ligand>
</feature>
<sequence>MKHEAAVNVFMKSALQSWCGEFLLSGEAFVRWSFGYLRRENWYETFSEGTTMPDPHVSPHSRNIHVNGVQTERFCSNVISTCKYSVLSFFPRFILEQFRRYNNVFFLVIALLQVNVGDIIRVENEQLFPADMALLSSSEPHAMAYIETSNLDGETNLKIRQGLECTEGLVTLQSICELKCDIECEQPNRQVNEFTGTLKIADLQRPLGINQILLRGARLKNTRWICGAVIYTGHDAKLLMNSRLAPLKRSNIDVMTNRRIVFLFFVLVTLAVVSAIGAHFYEETRLKDAYYLEFFGSKQSNFFWNVLTFFILYNNLIPISLQVTLELVRFFQASYINCDEKMYDEASDTCAAARTSNLNEELGQVKFVMSDKTGTLTRNVMKFKRCSVAGVNYGNDETDEFDDDSIIKSINSVSGNSEWLVEFLRMMAVCHTVVPEMDDEGVLGYQASSPDEGALVRGAAALGFIFHTRKPNLLIIDALGKEETYEVLNVLEFTSDRKRMGVVVRCPDKVIRLYVKGADSVIFDRLRAECKYRAETLAHLSEYASKGYRTLCFAMRVVQEDEYKSWAADFQTASVAIEQREKKLAACAEKIECDLVLVGATAIEDKLQQGVPETIRALMGADIRIWMLTGDKRETAVNIANASALCTSSTTQLVVDTNTYDETYSKLTAFVSKARTLNRSNVEFALIIDGSSLHYAMTGECRSLLGELALSCRAVVCCRMTPMQKADVVELVRSCGEHVVLAVGDGANDVAMIQAGFRLDFSKAKRAANVGVGISGEEGLQAASASDYAIAQFRFLQRLLLVHGAWNFDRSVKVILYSFYKNICLYLIELWFALYSAFSGQTIFERWTIGLFNVAFTALPPVVLGLFDRPVSDSMMLSCPALYLSFQKRAFSLPFVVATVCLKALLECNSWTTIVVCSSIGSILLWIVFLVIYAMLWPYIPFGQEMCGLAYMMMSSYSFWLAFVLIPVIALLTDFVAKVISASVVPTPRELACLHEQTRIKAAEVGIVCGEVGAASEGRRLNGALNEAVVYGSVTELAEIGGSLSPTRRPAKEEQRRDGESSSTERGQPPREPFIENALLLENAESTLAEGLREESSETRSVPSDSSLQRGYAFSQEESGVVPQSEVIRCYDSTFIKPHGK</sequence>
<dbReference type="InterPro" id="IPR008250">
    <property type="entry name" value="ATPase_P-typ_transduc_dom_A_sf"/>
</dbReference>
<dbReference type="SUPFAM" id="SSF81660">
    <property type="entry name" value="Metal cation-transporting ATPase, ATP-binding domain N"/>
    <property type="match status" value="1"/>
</dbReference>
<evidence type="ECO:0000256" key="12">
    <source>
        <dbReference type="ARBA" id="ARBA00034036"/>
    </source>
</evidence>
<feature type="binding site" evidence="14">
    <location>
        <position position="372"/>
    </location>
    <ligand>
        <name>ATP</name>
        <dbReference type="ChEBI" id="CHEBI:30616"/>
    </ligand>
</feature>
<feature type="binding site" evidence="14">
    <location>
        <position position="371"/>
    </location>
    <ligand>
        <name>ATP</name>
        <dbReference type="ChEBI" id="CHEBI:30616"/>
    </ligand>
</feature>
<feature type="transmembrane region" description="Helical" evidence="16">
    <location>
        <begin position="890"/>
        <end position="906"/>
    </location>
</feature>
<evidence type="ECO:0000256" key="4">
    <source>
        <dbReference type="ARBA" id="ARBA00022692"/>
    </source>
</evidence>
<dbReference type="GO" id="GO:0005802">
    <property type="term" value="C:trans-Golgi network"/>
    <property type="evidence" value="ECO:0007669"/>
    <property type="project" value="TreeGrafter"/>
</dbReference>
<feature type="compositionally biased region" description="Basic and acidic residues" evidence="17">
    <location>
        <begin position="1050"/>
        <end position="1060"/>
    </location>
</feature>
<dbReference type="EMBL" id="JPKZ01003185">
    <property type="protein sequence ID" value="KHN72946.1"/>
    <property type="molecule type" value="Genomic_DNA"/>
</dbReference>
<feature type="binding site" evidence="14">
    <location>
        <position position="549"/>
    </location>
    <ligand>
        <name>ATP</name>
        <dbReference type="ChEBI" id="CHEBI:30616"/>
    </ligand>
</feature>
<dbReference type="NCBIfam" id="TIGR01652">
    <property type="entry name" value="ATPase-Plipid"/>
    <property type="match status" value="1"/>
</dbReference>
<feature type="domain" description="P-type ATPase C-terminal" evidence="19">
    <location>
        <begin position="895"/>
        <end position="987"/>
    </location>
</feature>
<keyword evidence="4 16" id="KW-0812">Transmembrane</keyword>
<keyword evidence="3" id="KW-0597">Phosphoprotein</keyword>
<dbReference type="GO" id="GO:0005524">
    <property type="term" value="F:ATP binding"/>
    <property type="evidence" value="ECO:0007669"/>
    <property type="project" value="UniProtKB-UniRule"/>
</dbReference>
<name>A0A0B2UPM6_TOXCA</name>
<dbReference type="InterPro" id="IPR023299">
    <property type="entry name" value="ATPase_P-typ_cyto_dom_N"/>
</dbReference>
<dbReference type="GO" id="GO:0016887">
    <property type="term" value="F:ATP hydrolysis activity"/>
    <property type="evidence" value="ECO:0007669"/>
    <property type="project" value="InterPro"/>
</dbReference>
<feature type="transmembrane region" description="Helical" evidence="16">
    <location>
        <begin position="302"/>
        <end position="321"/>
    </location>
</feature>
<feature type="compositionally biased region" description="Polar residues" evidence="17">
    <location>
        <begin position="1099"/>
        <end position="1109"/>
    </location>
</feature>
<dbReference type="SUPFAM" id="SSF56784">
    <property type="entry name" value="HAD-like"/>
    <property type="match status" value="1"/>
</dbReference>
<feature type="binding site" evidence="14">
    <location>
        <position position="629"/>
    </location>
    <ligand>
        <name>ATP</name>
        <dbReference type="ChEBI" id="CHEBI:30616"/>
    </ligand>
</feature>
<feature type="binding site" evidence="15">
    <location>
        <position position="373"/>
    </location>
    <ligand>
        <name>Mg(2+)</name>
        <dbReference type="ChEBI" id="CHEBI:18420"/>
    </ligand>
</feature>
<evidence type="ECO:0000256" key="16">
    <source>
        <dbReference type="RuleBase" id="RU362033"/>
    </source>
</evidence>
<feature type="binding site" evidence="14">
    <location>
        <position position="748"/>
    </location>
    <ligand>
        <name>ATP</name>
        <dbReference type="ChEBI" id="CHEBI:30616"/>
    </ligand>
</feature>
<evidence type="ECO:0000256" key="11">
    <source>
        <dbReference type="ARBA" id="ARBA00023136"/>
    </source>
</evidence>
<feature type="transmembrane region" description="Helical" evidence="16">
    <location>
        <begin position="913"/>
        <end position="937"/>
    </location>
</feature>
<evidence type="ECO:0000256" key="8">
    <source>
        <dbReference type="ARBA" id="ARBA00022842"/>
    </source>
</evidence>
<feature type="region of interest" description="Disordered" evidence="17">
    <location>
        <begin position="1042"/>
        <end position="1073"/>
    </location>
</feature>
<evidence type="ECO:0000256" key="3">
    <source>
        <dbReference type="ARBA" id="ARBA00022553"/>
    </source>
</evidence>
<gene>
    <name evidence="20" type="primary">ATP8A1</name>
    <name evidence="20" type="ORF">Tcan_07714</name>
</gene>
<dbReference type="SUPFAM" id="SSF81665">
    <property type="entry name" value="Calcium ATPase, transmembrane domain M"/>
    <property type="match status" value="1"/>
</dbReference>
<dbReference type="SFLD" id="SFLDG00002">
    <property type="entry name" value="C1.7:_P-type_atpase_like"/>
    <property type="match status" value="1"/>
</dbReference>
<evidence type="ECO:0000256" key="15">
    <source>
        <dbReference type="PIRSR" id="PIRSR606539-3"/>
    </source>
</evidence>
<dbReference type="FunFam" id="3.40.1110.10:FF:000087">
    <property type="entry name" value="Phospholipid-transporting ATPase"/>
    <property type="match status" value="1"/>
</dbReference>
<keyword evidence="8 15" id="KW-0460">Magnesium</keyword>
<evidence type="ECO:0000256" key="9">
    <source>
        <dbReference type="ARBA" id="ARBA00022967"/>
    </source>
</evidence>
<keyword evidence="6 14" id="KW-0547">Nucleotide-binding</keyword>
<dbReference type="STRING" id="6265.A0A0B2UPM6"/>
<keyword evidence="7 14" id="KW-0067">ATP-binding</keyword>
<evidence type="ECO:0000256" key="5">
    <source>
        <dbReference type="ARBA" id="ARBA00022723"/>
    </source>
</evidence>
<comment type="catalytic activity">
    <reaction evidence="12 16">
        <text>ATP + H2O + phospholipidSide 1 = ADP + phosphate + phospholipidSide 2.</text>
        <dbReference type="EC" id="7.6.2.1"/>
    </reaction>
</comment>
<dbReference type="InterPro" id="IPR006539">
    <property type="entry name" value="P-type_ATPase_IV"/>
</dbReference>
<dbReference type="Gene3D" id="3.40.1110.10">
    <property type="entry name" value="Calcium-transporting ATPase, cytoplasmic domain N"/>
    <property type="match status" value="1"/>
</dbReference>
<feature type="binding site" evidence="14">
    <location>
        <position position="452"/>
    </location>
    <ligand>
        <name>ATP</name>
        <dbReference type="ChEBI" id="CHEBI:30616"/>
    </ligand>
</feature>
<comment type="caution">
    <text evidence="20">The sequence shown here is derived from an EMBL/GenBank/DDBJ whole genome shotgun (WGS) entry which is preliminary data.</text>
</comment>
<dbReference type="Pfam" id="PF16212">
    <property type="entry name" value="PhoLip_ATPase_C"/>
    <property type="match status" value="2"/>
</dbReference>
<feature type="transmembrane region" description="Helical" evidence="16">
    <location>
        <begin position="814"/>
        <end position="835"/>
    </location>
</feature>
<keyword evidence="10 16" id="KW-1133">Transmembrane helix</keyword>
<feature type="active site" description="4-aspartylphosphate intermediate" evidence="13">
    <location>
        <position position="371"/>
    </location>
</feature>
<evidence type="ECO:0000259" key="18">
    <source>
        <dbReference type="Pfam" id="PF16209"/>
    </source>
</evidence>
<dbReference type="PROSITE" id="PS00154">
    <property type="entry name" value="ATPASE_E1_E2"/>
    <property type="match status" value="1"/>
</dbReference>
<dbReference type="GO" id="GO:0140326">
    <property type="term" value="F:ATPase-coupled intramembrane lipid transporter activity"/>
    <property type="evidence" value="ECO:0007669"/>
    <property type="project" value="UniProtKB-EC"/>
</dbReference>
<evidence type="ECO:0000256" key="17">
    <source>
        <dbReference type="SAM" id="MobiDB-lite"/>
    </source>
</evidence>
<dbReference type="OrthoDB" id="377733at2759"/>
<feature type="region of interest" description="Disordered" evidence="17">
    <location>
        <begin position="1089"/>
        <end position="1121"/>
    </location>
</feature>
<dbReference type="EC" id="7.6.2.1" evidence="16"/>
<feature type="binding site" evidence="14">
    <location>
        <position position="749"/>
    </location>
    <ligand>
        <name>ATP</name>
        <dbReference type="ChEBI" id="CHEBI:30616"/>
    </ligand>
</feature>
<evidence type="ECO:0000256" key="14">
    <source>
        <dbReference type="PIRSR" id="PIRSR606539-2"/>
    </source>
</evidence>
<feature type="binding site" evidence="15">
    <location>
        <position position="371"/>
    </location>
    <ligand>
        <name>Mg(2+)</name>
        <dbReference type="ChEBI" id="CHEBI:18420"/>
    </ligand>
</feature>
<dbReference type="GO" id="GO:0005886">
    <property type="term" value="C:plasma membrane"/>
    <property type="evidence" value="ECO:0007669"/>
    <property type="project" value="TreeGrafter"/>
</dbReference>
<keyword evidence="21" id="KW-1185">Reference proteome</keyword>
<feature type="transmembrane region" description="Helical" evidence="16">
    <location>
        <begin position="957"/>
        <end position="977"/>
    </location>
</feature>
<feature type="domain" description="P-type ATPase N-terminal" evidence="18">
    <location>
        <begin position="71"/>
        <end position="114"/>
    </location>
</feature>
<evidence type="ECO:0000313" key="21">
    <source>
        <dbReference type="Proteomes" id="UP000031036"/>
    </source>
</evidence>
<feature type="binding site" evidence="14">
    <location>
        <position position="719"/>
    </location>
    <ligand>
        <name>ATP</name>
        <dbReference type="ChEBI" id="CHEBI:30616"/>
    </ligand>
</feature>
<feature type="binding site" evidence="14">
    <location>
        <position position="631"/>
    </location>
    <ligand>
        <name>ATP</name>
        <dbReference type="ChEBI" id="CHEBI:30616"/>
    </ligand>
</feature>
<protein>
    <recommendedName>
        <fullName evidence="16">Phospholipid-transporting ATPase</fullName>
        <ecNumber evidence="16">7.6.2.1</ecNumber>
    </recommendedName>
</protein>
<evidence type="ECO:0000256" key="10">
    <source>
        <dbReference type="ARBA" id="ARBA00022989"/>
    </source>
</evidence>
<dbReference type="FunFam" id="3.40.50.1000:FF:000190">
    <property type="entry name" value="Phospholipid-transporting ATPase"/>
    <property type="match status" value="1"/>
</dbReference>
<dbReference type="CDD" id="cd02073">
    <property type="entry name" value="P-type_ATPase_APLT_Dnf-like"/>
    <property type="match status" value="1"/>
</dbReference>
<dbReference type="InterPro" id="IPR023298">
    <property type="entry name" value="ATPase_P-typ_TM_dom_sf"/>
</dbReference>
<dbReference type="GO" id="GO:0000287">
    <property type="term" value="F:magnesium ion binding"/>
    <property type="evidence" value="ECO:0007669"/>
    <property type="project" value="UniProtKB-UniRule"/>
</dbReference>
<feature type="binding site" evidence="14">
    <location>
        <position position="493"/>
    </location>
    <ligand>
        <name>ATP</name>
        <dbReference type="ChEBI" id="CHEBI:30616"/>
    </ligand>
</feature>
<feature type="domain" description="P-type ATPase C-terminal" evidence="19">
    <location>
        <begin position="783"/>
        <end position="891"/>
    </location>
</feature>
<dbReference type="Gene3D" id="3.40.50.1000">
    <property type="entry name" value="HAD superfamily/HAD-like"/>
    <property type="match status" value="1"/>
</dbReference>
<feature type="binding site" evidence="14">
    <location>
        <position position="516"/>
    </location>
    <ligand>
        <name>ATP</name>
        <dbReference type="ChEBI" id="CHEBI:30616"/>
    </ligand>
</feature>
<keyword evidence="9 16" id="KW-1278">Translocase</keyword>
<dbReference type="SUPFAM" id="SSF81653">
    <property type="entry name" value="Calcium ATPase, transduction domain A"/>
    <property type="match status" value="1"/>
</dbReference>
<evidence type="ECO:0000256" key="2">
    <source>
        <dbReference type="ARBA" id="ARBA00008109"/>
    </source>
</evidence>
<comment type="subcellular location">
    <subcellularLocation>
        <location evidence="1 16">Membrane</location>
        <topology evidence="1 16">Multi-pass membrane protein</topology>
    </subcellularLocation>
</comment>
<dbReference type="SFLD" id="SFLDS00003">
    <property type="entry name" value="Haloacid_Dehalogenase"/>
    <property type="match status" value="1"/>
</dbReference>
<keyword evidence="11 16" id="KW-0472">Membrane</keyword>
<keyword evidence="5 15" id="KW-0479">Metal-binding</keyword>
<accession>A0A0B2UPM6</accession>
<dbReference type="Pfam" id="PF13246">
    <property type="entry name" value="Cation_ATPase"/>
    <property type="match status" value="1"/>
</dbReference>
<dbReference type="AlphaFoldDB" id="A0A0B2UPM6"/>
<dbReference type="InterPro" id="IPR032631">
    <property type="entry name" value="P-type_ATPase_N"/>
</dbReference>
<evidence type="ECO:0000256" key="6">
    <source>
        <dbReference type="ARBA" id="ARBA00022741"/>
    </source>
</evidence>
<comment type="similarity">
    <text evidence="2 16">Belongs to the cation transport ATPase (P-type) (TC 3.A.3) family. Type IV subfamily.</text>
</comment>
<feature type="binding site" evidence="15">
    <location>
        <position position="745"/>
    </location>
    <ligand>
        <name>Mg(2+)</name>
        <dbReference type="ChEBI" id="CHEBI:18420"/>
    </ligand>
</feature>
<reference evidence="20 21" key="1">
    <citation type="submission" date="2014-11" db="EMBL/GenBank/DDBJ databases">
        <title>Genetic blueprint of the zoonotic pathogen Toxocara canis.</title>
        <authorList>
            <person name="Zhu X.-Q."/>
            <person name="Korhonen P.K."/>
            <person name="Cai H."/>
            <person name="Young N.D."/>
            <person name="Nejsum P."/>
            <person name="von Samson-Himmelstjerna G."/>
            <person name="Boag P.R."/>
            <person name="Tan P."/>
            <person name="Li Q."/>
            <person name="Min J."/>
            <person name="Yang Y."/>
            <person name="Wang X."/>
            <person name="Fang X."/>
            <person name="Hall R.S."/>
            <person name="Hofmann A."/>
            <person name="Sternberg P.W."/>
            <person name="Jex A.R."/>
            <person name="Gasser R.B."/>
        </authorList>
    </citation>
    <scope>NUCLEOTIDE SEQUENCE [LARGE SCALE GENOMIC DNA]</scope>
    <source>
        <strain evidence="20">PN_DK_2014</strain>
    </source>
</reference>
<dbReference type="PANTHER" id="PTHR24092">
    <property type="entry name" value="PROBABLE PHOSPHOLIPID-TRANSPORTING ATPASE"/>
    <property type="match status" value="1"/>
</dbReference>
<dbReference type="InterPro" id="IPR023214">
    <property type="entry name" value="HAD_sf"/>
</dbReference>
<dbReference type="PANTHER" id="PTHR24092:SF150">
    <property type="entry name" value="PHOSPHOLIPID-TRANSPORTING ATPASE"/>
    <property type="match status" value="1"/>
</dbReference>
<dbReference type="InterPro" id="IPR001757">
    <property type="entry name" value="P_typ_ATPase"/>
</dbReference>
<feature type="transmembrane region" description="Helical" evidence="16">
    <location>
        <begin position="260"/>
        <end position="281"/>
    </location>
</feature>
<comment type="cofactor">
    <cofactor evidence="15">
        <name>Mg(2+)</name>
        <dbReference type="ChEBI" id="CHEBI:18420"/>
    </cofactor>
</comment>
<feature type="binding site" evidence="14">
    <location>
        <position position="630"/>
    </location>
    <ligand>
        <name>ATP</name>
        <dbReference type="ChEBI" id="CHEBI:30616"/>
    </ligand>
</feature>